<sequence>MGHVAVVTDSTASLPAGLIEAAGIVVVPLDVVVDGVPHREGLDITTAQIVSALRSGAVVRTAHPGPEAFARAYARVAARGATEIVSIHLSGELSGTVTSAEIAAQSAAVPVHVVDSRTVGMALGFAALRAAGTRSLDGAAVARAAQDRAARTTVRFAVDTLEYLRAGGRLGPLAATLGTVLGLRPVLSVRDGRLDVVEKVRTSARARERVIELARVDTARRGRVEMAVHHLGEPDAAAVVADRLRAACAGQLTAVHVAEISAVVGAHAGPGLLAVVVADA</sequence>
<dbReference type="PROSITE" id="PS51482">
    <property type="entry name" value="DEGV"/>
    <property type="match status" value="1"/>
</dbReference>
<comment type="caution">
    <text evidence="2">The sequence shown here is derived from an EMBL/GenBank/DDBJ whole genome shotgun (WGS) entry which is preliminary data.</text>
</comment>
<dbReference type="OrthoDB" id="9760324at2"/>
<dbReference type="GO" id="GO:0008289">
    <property type="term" value="F:lipid binding"/>
    <property type="evidence" value="ECO:0007669"/>
    <property type="project" value="UniProtKB-KW"/>
</dbReference>
<dbReference type="AlphaFoldDB" id="A0A511YTL2"/>
<protein>
    <submittedName>
        <fullName evidence="2">DegV domain-containing protein</fullName>
    </submittedName>
</protein>
<organism evidence="2 3">
    <name type="scientific">Actinotalea fermentans</name>
    <dbReference type="NCBI Taxonomy" id="43671"/>
    <lineage>
        <taxon>Bacteria</taxon>
        <taxon>Bacillati</taxon>
        <taxon>Actinomycetota</taxon>
        <taxon>Actinomycetes</taxon>
        <taxon>Micrococcales</taxon>
        <taxon>Cellulomonadaceae</taxon>
        <taxon>Actinotalea</taxon>
    </lineage>
</organism>
<evidence type="ECO:0000256" key="1">
    <source>
        <dbReference type="ARBA" id="ARBA00023121"/>
    </source>
</evidence>
<name>A0A511YTL2_9CELL</name>
<reference evidence="2 3" key="1">
    <citation type="submission" date="2019-07" db="EMBL/GenBank/DDBJ databases">
        <title>Whole genome shotgun sequence of Actinotalea fermentans NBRC 105374.</title>
        <authorList>
            <person name="Hosoyama A."/>
            <person name="Uohara A."/>
            <person name="Ohji S."/>
            <person name="Ichikawa N."/>
        </authorList>
    </citation>
    <scope>NUCLEOTIDE SEQUENCE [LARGE SCALE GENOMIC DNA]</scope>
    <source>
        <strain evidence="2 3">NBRC 105374</strain>
    </source>
</reference>
<evidence type="ECO:0000313" key="2">
    <source>
        <dbReference type="EMBL" id="GEN78531.1"/>
    </source>
</evidence>
<dbReference type="RefSeq" id="WP_034248915.1">
    <property type="nucleotide sequence ID" value="NZ_BJYK01000001.1"/>
</dbReference>
<proteinExistence type="predicted"/>
<dbReference type="Gene3D" id="3.30.1180.10">
    <property type="match status" value="1"/>
</dbReference>
<dbReference type="InterPro" id="IPR050270">
    <property type="entry name" value="DegV_domain_contain"/>
</dbReference>
<dbReference type="EMBL" id="BJYK01000001">
    <property type="protein sequence ID" value="GEN78531.1"/>
    <property type="molecule type" value="Genomic_DNA"/>
</dbReference>
<accession>A0A511YTL2</accession>
<dbReference type="InterPro" id="IPR043168">
    <property type="entry name" value="DegV_C"/>
</dbReference>
<dbReference type="InterPro" id="IPR003797">
    <property type="entry name" value="DegV"/>
</dbReference>
<dbReference type="NCBIfam" id="TIGR00762">
    <property type="entry name" value="DegV"/>
    <property type="match status" value="1"/>
</dbReference>
<dbReference type="PANTHER" id="PTHR33434">
    <property type="entry name" value="DEGV DOMAIN-CONTAINING PROTEIN DR_1986-RELATED"/>
    <property type="match status" value="1"/>
</dbReference>
<keyword evidence="3" id="KW-1185">Reference proteome</keyword>
<dbReference type="Proteomes" id="UP000321484">
    <property type="component" value="Unassembled WGS sequence"/>
</dbReference>
<gene>
    <name evidence="2" type="ORF">AFE02nite_02650</name>
</gene>
<keyword evidence="1" id="KW-0446">Lipid-binding</keyword>
<dbReference type="Gene3D" id="3.40.50.10170">
    <property type="match status" value="1"/>
</dbReference>
<dbReference type="SUPFAM" id="SSF82549">
    <property type="entry name" value="DAK1/DegV-like"/>
    <property type="match status" value="1"/>
</dbReference>
<dbReference type="PANTHER" id="PTHR33434:SF2">
    <property type="entry name" value="FATTY ACID-BINDING PROTEIN TM_1468"/>
    <property type="match status" value="1"/>
</dbReference>
<evidence type="ECO:0000313" key="3">
    <source>
        <dbReference type="Proteomes" id="UP000321484"/>
    </source>
</evidence>
<dbReference type="Pfam" id="PF02645">
    <property type="entry name" value="DegV"/>
    <property type="match status" value="1"/>
</dbReference>